<comment type="caution">
    <text evidence="4">The sequence shown here is derived from an EMBL/GenBank/DDBJ whole genome shotgun (WGS) entry which is preliminary data.</text>
</comment>
<dbReference type="Gene3D" id="2.60.40.3310">
    <property type="match status" value="1"/>
</dbReference>
<dbReference type="Proteomes" id="UP001162793">
    <property type="component" value="Unassembled WGS sequence"/>
</dbReference>
<gene>
    <name evidence="4" type="ORF">NKG59_10400</name>
</gene>
<dbReference type="InterPro" id="IPR000259">
    <property type="entry name" value="Adhesion_dom_fimbrial"/>
</dbReference>
<organism evidence="4 5">
    <name type="scientific">Ralstonia chuxiongensis</name>
    <dbReference type="NCBI Taxonomy" id="2957504"/>
    <lineage>
        <taxon>Bacteria</taxon>
        <taxon>Pseudomonadati</taxon>
        <taxon>Pseudomonadota</taxon>
        <taxon>Betaproteobacteria</taxon>
        <taxon>Burkholderiales</taxon>
        <taxon>Burkholderiaceae</taxon>
        <taxon>Ralstonia</taxon>
    </lineage>
</organism>
<dbReference type="GO" id="GO:0043709">
    <property type="term" value="P:cell adhesion involved in single-species biofilm formation"/>
    <property type="evidence" value="ECO:0007669"/>
    <property type="project" value="TreeGrafter"/>
</dbReference>
<keyword evidence="1 2" id="KW-0732">Signal</keyword>
<feature type="signal peptide" evidence="2">
    <location>
        <begin position="1"/>
        <end position="35"/>
    </location>
</feature>
<feature type="chain" id="PRO_5041273054" evidence="2">
    <location>
        <begin position="36"/>
        <end position="336"/>
    </location>
</feature>
<dbReference type="GO" id="GO:0009289">
    <property type="term" value="C:pilus"/>
    <property type="evidence" value="ECO:0007669"/>
    <property type="project" value="InterPro"/>
</dbReference>
<sequence>MNEIFLARKSSHFFGGLRMRMVIGLAMFSAAPSYAANCEFQKDQKTKNLTFTIPSDLRVPRDAPVGTVVWESAVQSGAGANNADVCADTHKWGLVNGVGASASAARKTELPIGTTGLAWSFVYENSKGKLIVEDLSLGGFSQGGGRYGWENTKLQLQIKKIGPVTAGASVPAGRLGYLNKNNEIDLFSINTSNKASVGTRSCKTPDVVVRMGDRNRVGQFKGVGTSLAPVNFSINLKECPSAISKVSYLLKPNTQIVDATQTVVALDAGSVAKGVGLQVLNQNGKPVTLNETVVYSEYDKVGGNFSIPFKAAYYQTAPVVEAGSANSSLTLVMSYE</sequence>
<dbReference type="InterPro" id="IPR050263">
    <property type="entry name" value="Bact_Fimbrial_Adh_Pro"/>
</dbReference>
<evidence type="ECO:0000313" key="4">
    <source>
        <dbReference type="EMBL" id="MCP1172769.1"/>
    </source>
</evidence>
<dbReference type="InterPro" id="IPR008966">
    <property type="entry name" value="Adhesion_dom_sf"/>
</dbReference>
<name>A0AA42BHE6_9RALS</name>
<protein>
    <submittedName>
        <fullName evidence="4">Type 1 fimbrial protein</fullName>
    </submittedName>
</protein>
<evidence type="ECO:0000256" key="2">
    <source>
        <dbReference type="SAM" id="SignalP"/>
    </source>
</evidence>
<evidence type="ECO:0000313" key="5">
    <source>
        <dbReference type="Proteomes" id="UP001162793"/>
    </source>
</evidence>
<dbReference type="RefSeq" id="WP_253536648.1">
    <property type="nucleotide sequence ID" value="NZ_JAMYWC010000003.1"/>
</dbReference>
<evidence type="ECO:0000256" key="1">
    <source>
        <dbReference type="ARBA" id="ARBA00022729"/>
    </source>
</evidence>
<dbReference type="Pfam" id="PF00419">
    <property type="entry name" value="Fimbrial"/>
    <property type="match status" value="1"/>
</dbReference>
<keyword evidence="5" id="KW-1185">Reference proteome</keyword>
<dbReference type="SUPFAM" id="SSF49401">
    <property type="entry name" value="Bacterial adhesins"/>
    <property type="match status" value="1"/>
</dbReference>
<feature type="domain" description="Fimbrial-type adhesion" evidence="3">
    <location>
        <begin position="209"/>
        <end position="335"/>
    </location>
</feature>
<evidence type="ECO:0000259" key="3">
    <source>
        <dbReference type="Pfam" id="PF00419"/>
    </source>
</evidence>
<dbReference type="Gene3D" id="2.60.40.1090">
    <property type="entry name" value="Fimbrial-type adhesion domain"/>
    <property type="match status" value="1"/>
</dbReference>
<dbReference type="PANTHER" id="PTHR33420:SF3">
    <property type="entry name" value="FIMBRIAL SUBUNIT ELFA"/>
    <property type="match status" value="1"/>
</dbReference>
<dbReference type="PANTHER" id="PTHR33420">
    <property type="entry name" value="FIMBRIAL SUBUNIT ELFA-RELATED"/>
    <property type="match status" value="1"/>
</dbReference>
<reference evidence="5" key="1">
    <citation type="journal article" date="2023" name="Front. Microbiol.">
        <title>Ralstonia chuxiongensis sp. nov., Ralstonia mojiangensis sp. nov., and Ralstonia soli sp. nov., isolated from tobacco fields, are three novel species in the family Burkholderiaceae.</title>
        <authorList>
            <person name="Lu C.H."/>
            <person name="Zhang Y.Y."/>
            <person name="Jiang N."/>
            <person name="Chen W."/>
            <person name="Shao X."/>
            <person name="Zhao Z.M."/>
            <person name="Lu W.L."/>
            <person name="Hu X."/>
            <person name="Xi Y.X."/>
            <person name="Zou S.Y."/>
            <person name="Wei Q.J."/>
            <person name="Lin Z.L."/>
            <person name="Gong L."/>
            <person name="Gai X.T."/>
            <person name="Zhang L.Q."/>
            <person name="Li J.Y."/>
            <person name="Jin Y."/>
            <person name="Xia Z.Y."/>
        </authorList>
    </citation>
    <scope>NUCLEOTIDE SEQUENCE [LARGE SCALE GENOMIC DNA]</scope>
    <source>
        <strain evidence="5">21YRMH01-3</strain>
    </source>
</reference>
<dbReference type="AlphaFoldDB" id="A0AA42BHE6"/>
<dbReference type="EMBL" id="JAMYWC010000003">
    <property type="protein sequence ID" value="MCP1172769.1"/>
    <property type="molecule type" value="Genomic_DNA"/>
</dbReference>
<proteinExistence type="predicted"/>
<dbReference type="InterPro" id="IPR036937">
    <property type="entry name" value="Adhesion_dom_fimbrial_sf"/>
</dbReference>
<accession>A0AA42BHE6</accession>